<keyword evidence="1" id="KW-0812">Transmembrane</keyword>
<name>A0ABS1EBP4_9GAMM</name>
<keyword evidence="3" id="KW-1185">Reference proteome</keyword>
<protein>
    <recommendedName>
        <fullName evidence="4">MFS transporter</fullName>
    </recommendedName>
</protein>
<dbReference type="Proteomes" id="UP000738126">
    <property type="component" value="Unassembled WGS sequence"/>
</dbReference>
<feature type="transmembrane region" description="Helical" evidence="1">
    <location>
        <begin position="20"/>
        <end position="41"/>
    </location>
</feature>
<accession>A0ABS1EBP4</accession>
<comment type="caution">
    <text evidence="2">The sequence shown here is derived from an EMBL/GenBank/DDBJ whole genome shotgun (WGS) entry which is preliminary data.</text>
</comment>
<gene>
    <name evidence="2" type="ORF">CKO13_11935</name>
</gene>
<organism evidence="2 3">
    <name type="scientific">Halorhodospira neutriphila</name>
    <dbReference type="NCBI Taxonomy" id="168379"/>
    <lineage>
        <taxon>Bacteria</taxon>
        <taxon>Pseudomonadati</taxon>
        <taxon>Pseudomonadota</taxon>
        <taxon>Gammaproteobacteria</taxon>
        <taxon>Chromatiales</taxon>
        <taxon>Ectothiorhodospiraceae</taxon>
        <taxon>Halorhodospira</taxon>
    </lineage>
</organism>
<feature type="non-terminal residue" evidence="2">
    <location>
        <position position="1"/>
    </location>
</feature>
<reference evidence="2 3" key="1">
    <citation type="journal article" date="2020" name="Microorganisms">
        <title>Osmotic Adaptation and Compatible Solute Biosynthesis of Phototrophic Bacteria as Revealed from Genome Analyses.</title>
        <authorList>
            <person name="Imhoff J.F."/>
            <person name="Rahn T."/>
            <person name="Kunzel S."/>
            <person name="Keller A."/>
            <person name="Neulinger S.C."/>
        </authorList>
    </citation>
    <scope>NUCLEOTIDE SEQUENCE [LARGE SCALE GENOMIC DNA]</scope>
    <source>
        <strain evidence="2 3">DSM 15116</strain>
    </source>
</reference>
<evidence type="ECO:0000313" key="2">
    <source>
        <dbReference type="EMBL" id="MBK1727705.1"/>
    </source>
</evidence>
<proteinExistence type="predicted"/>
<evidence type="ECO:0000313" key="3">
    <source>
        <dbReference type="Proteomes" id="UP000738126"/>
    </source>
</evidence>
<keyword evidence="1" id="KW-1133">Transmembrane helix</keyword>
<dbReference type="EMBL" id="NRSH01000237">
    <property type="protein sequence ID" value="MBK1727705.1"/>
    <property type="molecule type" value="Genomic_DNA"/>
</dbReference>
<keyword evidence="1" id="KW-0472">Membrane</keyword>
<evidence type="ECO:0008006" key="4">
    <source>
        <dbReference type="Google" id="ProtNLM"/>
    </source>
</evidence>
<sequence>AFLGTVGVDAVRYLVGDEAAGYSLVFSVAAVTFLVSAWLAARVERPSEAVLDHQRTTTTTTAQSSLP</sequence>
<evidence type="ECO:0000256" key="1">
    <source>
        <dbReference type="SAM" id="Phobius"/>
    </source>
</evidence>